<dbReference type="Proteomes" id="UP001241603">
    <property type="component" value="Unassembled WGS sequence"/>
</dbReference>
<proteinExistence type="predicted"/>
<evidence type="ECO:0000313" key="2">
    <source>
        <dbReference type="Proteomes" id="UP001241603"/>
    </source>
</evidence>
<dbReference type="Gene3D" id="3.90.320.10">
    <property type="match status" value="1"/>
</dbReference>
<organism evidence="1 2">
    <name type="scientific">Kaistia dalseonensis</name>
    <dbReference type="NCBI Taxonomy" id="410840"/>
    <lineage>
        <taxon>Bacteria</taxon>
        <taxon>Pseudomonadati</taxon>
        <taxon>Pseudomonadota</taxon>
        <taxon>Alphaproteobacteria</taxon>
        <taxon>Hyphomicrobiales</taxon>
        <taxon>Kaistiaceae</taxon>
        <taxon>Kaistia</taxon>
    </lineage>
</organism>
<accession>A0ABU0H6S6</accession>
<reference evidence="1 2" key="1">
    <citation type="submission" date="2023-07" db="EMBL/GenBank/DDBJ databases">
        <title>Genomic Encyclopedia of Type Strains, Phase IV (KMG-IV): sequencing the most valuable type-strain genomes for metagenomic binning, comparative biology and taxonomic classification.</title>
        <authorList>
            <person name="Goeker M."/>
        </authorList>
    </citation>
    <scope>NUCLEOTIDE SEQUENCE [LARGE SCALE GENOMIC DNA]</scope>
    <source>
        <strain evidence="1 2">B6-8</strain>
    </source>
</reference>
<sequence>MERGRDLEEVALNRVRRANPLWNVISNPMPGGKMFVDRMARLSSTPDAFVVDPQRPGTGVLQIKTVYPHIFRDQWLDPDTRDVIPPLWVSVQAILDGYFSGASWAAVGALVGFDLDLYVVDVPIHTGVVQRVYDAAARFWRMVEAGTAPDPDFARDGEALAAMFGQDDGQTIDLSGDNALPVLVDEHERLVGEKSAADRRLKEIKAEFISKLGTAAAARLADGRVITAKTVHRDAYAVAPSSYRSIRIKAAPIHSVAAYQGEF</sequence>
<evidence type="ECO:0008006" key="3">
    <source>
        <dbReference type="Google" id="ProtNLM"/>
    </source>
</evidence>
<comment type="caution">
    <text evidence="1">The sequence shown here is derived from an EMBL/GenBank/DDBJ whole genome shotgun (WGS) entry which is preliminary data.</text>
</comment>
<dbReference type="InterPro" id="IPR011604">
    <property type="entry name" value="PDDEXK-like_dom_sf"/>
</dbReference>
<protein>
    <recommendedName>
        <fullName evidence="3">Endonuclease</fullName>
    </recommendedName>
</protein>
<evidence type="ECO:0000313" key="1">
    <source>
        <dbReference type="EMBL" id="MDQ0438004.1"/>
    </source>
</evidence>
<dbReference type="EMBL" id="JAUSVO010000003">
    <property type="protein sequence ID" value="MDQ0438004.1"/>
    <property type="molecule type" value="Genomic_DNA"/>
</dbReference>
<keyword evidence="2" id="KW-1185">Reference proteome</keyword>
<name>A0ABU0H6S6_9HYPH</name>
<gene>
    <name evidence="1" type="ORF">QO014_002396</name>
</gene>